<proteinExistence type="predicted"/>
<dbReference type="EMBL" id="AWUE01024107">
    <property type="protein sequence ID" value="OMO51608.1"/>
    <property type="molecule type" value="Genomic_DNA"/>
</dbReference>
<organism evidence="1 2">
    <name type="scientific">Corchorus olitorius</name>
    <dbReference type="NCBI Taxonomy" id="93759"/>
    <lineage>
        <taxon>Eukaryota</taxon>
        <taxon>Viridiplantae</taxon>
        <taxon>Streptophyta</taxon>
        <taxon>Embryophyta</taxon>
        <taxon>Tracheophyta</taxon>
        <taxon>Spermatophyta</taxon>
        <taxon>Magnoliopsida</taxon>
        <taxon>eudicotyledons</taxon>
        <taxon>Gunneridae</taxon>
        <taxon>Pentapetalae</taxon>
        <taxon>rosids</taxon>
        <taxon>malvids</taxon>
        <taxon>Malvales</taxon>
        <taxon>Malvaceae</taxon>
        <taxon>Grewioideae</taxon>
        <taxon>Apeibeae</taxon>
        <taxon>Corchorus</taxon>
    </lineage>
</organism>
<comment type="caution">
    <text evidence="1">The sequence shown here is derived from an EMBL/GenBank/DDBJ whole genome shotgun (WGS) entry which is preliminary data.</text>
</comment>
<keyword evidence="2" id="KW-1185">Reference proteome</keyword>
<dbReference type="AlphaFoldDB" id="A0A1R3G0I3"/>
<evidence type="ECO:0000313" key="2">
    <source>
        <dbReference type="Proteomes" id="UP000187203"/>
    </source>
</evidence>
<protein>
    <submittedName>
        <fullName evidence="1">Uncharacterized protein</fullName>
    </submittedName>
</protein>
<name>A0A1R3G0I3_9ROSI</name>
<gene>
    <name evidence="1" type="ORF">COLO4_37600</name>
</gene>
<accession>A0A1R3G0I3</accession>
<sequence>MGCIIMMRIIFESKMDMAKTIVVPHGIRETSVIRRFYNK</sequence>
<dbReference type="Proteomes" id="UP000187203">
    <property type="component" value="Unassembled WGS sequence"/>
</dbReference>
<evidence type="ECO:0000313" key="1">
    <source>
        <dbReference type="EMBL" id="OMO51608.1"/>
    </source>
</evidence>
<reference evidence="2" key="1">
    <citation type="submission" date="2013-09" db="EMBL/GenBank/DDBJ databases">
        <title>Corchorus olitorius genome sequencing.</title>
        <authorList>
            <person name="Alam M."/>
            <person name="Haque M.S."/>
            <person name="Islam M.S."/>
            <person name="Emdad E.M."/>
            <person name="Islam M.M."/>
            <person name="Ahmed B."/>
            <person name="Halim A."/>
            <person name="Hossen Q.M.M."/>
            <person name="Hossain M.Z."/>
            <person name="Ahmed R."/>
            <person name="Khan M.M."/>
            <person name="Islam R."/>
            <person name="Rashid M.M."/>
            <person name="Khan S.A."/>
            <person name="Rahman M.S."/>
            <person name="Alam M."/>
            <person name="Yahiya A.S."/>
            <person name="Khan M.S."/>
            <person name="Azam M.S."/>
            <person name="Haque T."/>
            <person name="Lashkar M.Z.H."/>
            <person name="Akhand A.I."/>
            <person name="Morshed G."/>
            <person name="Roy S."/>
            <person name="Uddin K.S."/>
            <person name="Rabeya T."/>
            <person name="Hossain A.S."/>
            <person name="Chowdhury A."/>
            <person name="Snigdha A.R."/>
            <person name="Mortoza M.S."/>
            <person name="Matin S.A."/>
            <person name="Hoque S.M.E."/>
            <person name="Islam M.K."/>
            <person name="Roy D.K."/>
            <person name="Haider R."/>
            <person name="Moosa M.M."/>
            <person name="Elias S.M."/>
            <person name="Hasan A.M."/>
            <person name="Jahan S."/>
            <person name="Shafiuddin M."/>
            <person name="Mahmood N."/>
            <person name="Shommy N.S."/>
        </authorList>
    </citation>
    <scope>NUCLEOTIDE SEQUENCE [LARGE SCALE GENOMIC DNA]</scope>
    <source>
        <strain evidence="2">cv. O-4</strain>
    </source>
</reference>